<dbReference type="AlphaFoldDB" id="A0A1N7FE24"/>
<evidence type="ECO:0000313" key="2">
    <source>
        <dbReference type="EMBL" id="SIR98475.1"/>
    </source>
</evidence>
<name>A0A1N7FE24_9NOCA</name>
<proteinExistence type="predicted"/>
<protein>
    <submittedName>
        <fullName evidence="2">Uncharacterized protein</fullName>
    </submittedName>
</protein>
<dbReference type="Proteomes" id="UP000186218">
    <property type="component" value="Unassembled WGS sequence"/>
</dbReference>
<accession>A0A1N7FE24</accession>
<dbReference type="RefSeq" id="WP_076479027.1">
    <property type="nucleotide sequence ID" value="NZ_FTNT01000005.1"/>
</dbReference>
<sequence length="277" mass="30564">MTTPSNTEVERVIDGEVVDDAAVTVVPVDERQADRIITRIELSVNTAATNLQKTFGYLDEAYRGDVWRTKGYQSWPAFVVEKLAPITEVMSKAQRRELVPHLSVDAHLSVRTIASVTNTPRETVRRLVKAGDSKVGHLESGSAPQTVGGADGKTYTRPTPVPEPQPEPEPEPRKARQAPWPRSAGRAIYGLERSAITVSNLFKDSARLARNRDAVSCEWNRLVAVRNQIDEAIFSGAAAVLDLDDDTRESFRASIAEMTDREDFSLATLRTLLEGPQ</sequence>
<dbReference type="OrthoDB" id="3358527at2"/>
<organism evidence="2 3">
    <name type="scientific">Williamsia sterculiae</name>
    <dbReference type="NCBI Taxonomy" id="1344003"/>
    <lineage>
        <taxon>Bacteria</taxon>
        <taxon>Bacillati</taxon>
        <taxon>Actinomycetota</taxon>
        <taxon>Actinomycetes</taxon>
        <taxon>Mycobacteriales</taxon>
        <taxon>Nocardiaceae</taxon>
        <taxon>Williamsia</taxon>
    </lineage>
</organism>
<keyword evidence="3" id="KW-1185">Reference proteome</keyword>
<reference evidence="2 3" key="1">
    <citation type="submission" date="2017-01" db="EMBL/GenBank/DDBJ databases">
        <authorList>
            <person name="Mah S.A."/>
            <person name="Swanson W.J."/>
            <person name="Moy G.W."/>
            <person name="Vacquier V.D."/>
        </authorList>
    </citation>
    <scope>NUCLEOTIDE SEQUENCE [LARGE SCALE GENOMIC DNA]</scope>
    <source>
        <strain evidence="2 3">CPCC 203464</strain>
    </source>
</reference>
<evidence type="ECO:0000256" key="1">
    <source>
        <dbReference type="SAM" id="MobiDB-lite"/>
    </source>
</evidence>
<evidence type="ECO:0000313" key="3">
    <source>
        <dbReference type="Proteomes" id="UP000186218"/>
    </source>
</evidence>
<dbReference type="STRING" id="1344003.SAMN05445060_1970"/>
<feature type="region of interest" description="Disordered" evidence="1">
    <location>
        <begin position="131"/>
        <end position="182"/>
    </location>
</feature>
<dbReference type="EMBL" id="FTNT01000005">
    <property type="protein sequence ID" value="SIR98475.1"/>
    <property type="molecule type" value="Genomic_DNA"/>
</dbReference>
<gene>
    <name evidence="2" type="ORF">SAMN05445060_1970</name>
</gene>